<sequence length="105" mass="11710">MKKLFFLVSCLLVLGSSPAWAWAETDIVVVRVDLGLRRIIITRGENQSELMKIDVRGFPEKTAVHLNEAYYSLIKKLGQEGYVVQQRLADGEGSTTLLFVKATAP</sequence>
<gene>
    <name evidence="2" type="ORF">SAMN00120144_3083</name>
</gene>
<dbReference type="RefSeq" id="WP_084448162.1">
    <property type="nucleotide sequence ID" value="NZ_FWWW01000122.1"/>
</dbReference>
<evidence type="ECO:0000256" key="1">
    <source>
        <dbReference type="SAM" id="SignalP"/>
    </source>
</evidence>
<accession>A0A1W1W587</accession>
<evidence type="ECO:0000313" key="3">
    <source>
        <dbReference type="Proteomes" id="UP000192266"/>
    </source>
</evidence>
<protein>
    <submittedName>
        <fullName evidence="2">Uncharacterized protein</fullName>
    </submittedName>
</protein>
<dbReference type="Proteomes" id="UP000192266">
    <property type="component" value="Unassembled WGS sequence"/>
</dbReference>
<keyword evidence="3" id="KW-1185">Reference proteome</keyword>
<feature type="signal peptide" evidence="1">
    <location>
        <begin position="1"/>
        <end position="21"/>
    </location>
</feature>
<organism evidence="2 3">
    <name type="scientific">Hymenobacter roseosalivarius DSM 11622</name>
    <dbReference type="NCBI Taxonomy" id="645990"/>
    <lineage>
        <taxon>Bacteria</taxon>
        <taxon>Pseudomonadati</taxon>
        <taxon>Bacteroidota</taxon>
        <taxon>Cytophagia</taxon>
        <taxon>Cytophagales</taxon>
        <taxon>Hymenobacteraceae</taxon>
        <taxon>Hymenobacter</taxon>
    </lineage>
</organism>
<feature type="chain" id="PRO_5012122276" evidence="1">
    <location>
        <begin position="22"/>
        <end position="105"/>
    </location>
</feature>
<evidence type="ECO:0000313" key="2">
    <source>
        <dbReference type="EMBL" id="SMC00703.1"/>
    </source>
</evidence>
<dbReference type="OrthoDB" id="883283at2"/>
<name>A0A1W1W587_9BACT</name>
<dbReference type="AlphaFoldDB" id="A0A1W1W587"/>
<dbReference type="EMBL" id="FWWW01000122">
    <property type="protein sequence ID" value="SMC00703.1"/>
    <property type="molecule type" value="Genomic_DNA"/>
</dbReference>
<reference evidence="2 3" key="1">
    <citation type="submission" date="2017-04" db="EMBL/GenBank/DDBJ databases">
        <authorList>
            <person name="Afonso C.L."/>
            <person name="Miller P.J."/>
            <person name="Scott M.A."/>
            <person name="Spackman E."/>
            <person name="Goraichik I."/>
            <person name="Dimitrov K.M."/>
            <person name="Suarez D.L."/>
            <person name="Swayne D.E."/>
        </authorList>
    </citation>
    <scope>NUCLEOTIDE SEQUENCE [LARGE SCALE GENOMIC DNA]</scope>
    <source>
        <strain evidence="2 3">DSM 11622</strain>
    </source>
</reference>
<proteinExistence type="predicted"/>
<keyword evidence="1" id="KW-0732">Signal</keyword>